<evidence type="ECO:0000313" key="3">
    <source>
        <dbReference type="Proteomes" id="UP000280935"/>
    </source>
</evidence>
<protein>
    <submittedName>
        <fullName evidence="2">DUF1707 domain-containing protein</fullName>
    </submittedName>
</protein>
<dbReference type="RefSeq" id="WP_125227985.1">
    <property type="nucleotide sequence ID" value="NZ_RQYT01000016.1"/>
</dbReference>
<dbReference type="Pfam" id="PF08044">
    <property type="entry name" value="DUF1707"/>
    <property type="match status" value="1"/>
</dbReference>
<evidence type="ECO:0000259" key="1">
    <source>
        <dbReference type="Pfam" id="PF08044"/>
    </source>
</evidence>
<dbReference type="PANTHER" id="PTHR40763">
    <property type="entry name" value="MEMBRANE PROTEIN-RELATED"/>
    <property type="match status" value="1"/>
</dbReference>
<evidence type="ECO:0000313" key="2">
    <source>
        <dbReference type="EMBL" id="RRD49446.1"/>
    </source>
</evidence>
<dbReference type="InterPro" id="IPR012551">
    <property type="entry name" value="DUF1707_SHOCT-like"/>
</dbReference>
<comment type="caution">
    <text evidence="2">The sequence shown here is derived from an EMBL/GenBank/DDBJ whole genome shotgun (WGS) entry which is preliminary data.</text>
</comment>
<dbReference type="OrthoDB" id="4772576at2"/>
<gene>
    <name evidence="2" type="ORF">EII35_08220</name>
</gene>
<organism evidence="2 3">
    <name type="scientific">Arachnia propionica</name>
    <dbReference type="NCBI Taxonomy" id="1750"/>
    <lineage>
        <taxon>Bacteria</taxon>
        <taxon>Bacillati</taxon>
        <taxon>Actinomycetota</taxon>
        <taxon>Actinomycetes</taxon>
        <taxon>Propionibacteriales</taxon>
        <taxon>Propionibacteriaceae</taxon>
        <taxon>Arachnia</taxon>
    </lineage>
</organism>
<dbReference type="Proteomes" id="UP000280935">
    <property type="component" value="Unassembled WGS sequence"/>
</dbReference>
<name>A0A3P1WTW5_9ACTN</name>
<proteinExistence type="predicted"/>
<feature type="domain" description="DUF1707" evidence="1">
    <location>
        <begin position="8"/>
        <end position="59"/>
    </location>
</feature>
<reference evidence="2 3" key="1">
    <citation type="submission" date="2018-11" db="EMBL/GenBank/DDBJ databases">
        <title>Genomes From Bacteria Associated with the Canine Oral Cavity: a Test Case for Automated Genome-Based Taxonomic Assignment.</title>
        <authorList>
            <person name="Coil D.A."/>
            <person name="Jospin G."/>
            <person name="Darling A.E."/>
            <person name="Wallis C."/>
            <person name="Davis I.J."/>
            <person name="Harris S."/>
            <person name="Eisen J.A."/>
            <person name="Holcombe L.J."/>
            <person name="O'Flynn C."/>
        </authorList>
    </citation>
    <scope>NUCLEOTIDE SEQUENCE [LARGE SCALE GENOMIC DNA]</scope>
    <source>
        <strain evidence="2 3">OH2822_COT-296</strain>
    </source>
</reference>
<accession>A0A3P1WTW5</accession>
<dbReference type="AlphaFoldDB" id="A0A3P1WTW5"/>
<sequence>MSDTDLQLRVTTAERESAAAHLRDATADGRLSFDELESRLPRALGAMTRADIHEVLRDLVPSEEMGRLFGISSGETEALGMSWENPWLQRFGWQGLSLVGPWRVPPFMEFIGKDWGTLYLNFVDATPLAPVLDIVLTGSLSAKIIVPPGWGVDLHQMGSTMSDLGESINSEVPTRPAKGKPRVLVRGIAKHGLKVREPNWFDERKLAKIRGRHAALPSV</sequence>
<dbReference type="PANTHER" id="PTHR40763:SF5">
    <property type="entry name" value="MEMBRANE PROTEIN"/>
    <property type="match status" value="1"/>
</dbReference>
<dbReference type="EMBL" id="RQYT01000016">
    <property type="protein sequence ID" value="RRD49446.1"/>
    <property type="molecule type" value="Genomic_DNA"/>
</dbReference>